<dbReference type="EMBL" id="JAUSUI010000013">
    <property type="protein sequence ID" value="MDQ0305287.1"/>
    <property type="molecule type" value="Genomic_DNA"/>
</dbReference>
<organism evidence="1 2">
    <name type="scientific">Ancylobacter polymorphus</name>
    <dbReference type="NCBI Taxonomy" id="223390"/>
    <lineage>
        <taxon>Bacteria</taxon>
        <taxon>Pseudomonadati</taxon>
        <taxon>Pseudomonadota</taxon>
        <taxon>Alphaproteobacteria</taxon>
        <taxon>Hyphomicrobiales</taxon>
        <taxon>Xanthobacteraceae</taxon>
        <taxon>Ancylobacter</taxon>
    </lineage>
</organism>
<proteinExistence type="predicted"/>
<evidence type="ECO:0000313" key="1">
    <source>
        <dbReference type="EMBL" id="MDQ0305287.1"/>
    </source>
</evidence>
<accession>A0ABU0BJT8</accession>
<dbReference type="Proteomes" id="UP001224682">
    <property type="component" value="Unassembled WGS sequence"/>
</dbReference>
<keyword evidence="2" id="KW-1185">Reference proteome</keyword>
<reference evidence="1 2" key="1">
    <citation type="submission" date="2023-07" db="EMBL/GenBank/DDBJ databases">
        <title>Genomic Encyclopedia of Type Strains, Phase IV (KMG-IV): sequencing the most valuable type-strain genomes for metagenomic binning, comparative biology and taxonomic classification.</title>
        <authorList>
            <person name="Goeker M."/>
        </authorList>
    </citation>
    <scope>NUCLEOTIDE SEQUENCE [LARGE SCALE GENOMIC DNA]</scope>
    <source>
        <strain evidence="1 2">DSM 2457</strain>
    </source>
</reference>
<dbReference type="RefSeq" id="WP_307023200.1">
    <property type="nucleotide sequence ID" value="NZ_JAUSUI010000013.1"/>
</dbReference>
<name>A0ABU0BJT8_9HYPH</name>
<comment type="caution">
    <text evidence="1">The sequence shown here is derived from an EMBL/GenBank/DDBJ whole genome shotgun (WGS) entry which is preliminary data.</text>
</comment>
<protein>
    <recommendedName>
        <fullName evidence="3">Tetracyclin repressor SlmA-like C-terminal domain-containing protein</fullName>
    </recommendedName>
</protein>
<evidence type="ECO:0000313" key="2">
    <source>
        <dbReference type="Proteomes" id="UP001224682"/>
    </source>
</evidence>
<sequence>MAETPSEAHNRIASEVFTRMGREVLAAGGSDSDLMVVLESVVLGGLLFAERAYKVDRHVTAERLEALTERVCGRLAEGART</sequence>
<gene>
    <name evidence="1" type="ORF">J2S75_004339</name>
</gene>
<evidence type="ECO:0008006" key="3">
    <source>
        <dbReference type="Google" id="ProtNLM"/>
    </source>
</evidence>